<feature type="domain" description="Zinc knuckle CX2CX4HX4C" evidence="2">
    <location>
        <begin position="8"/>
        <end position="38"/>
    </location>
</feature>
<evidence type="ECO:0000313" key="3">
    <source>
        <dbReference type="EMBL" id="KAI9174816.1"/>
    </source>
</evidence>
<accession>A0AAD5NQP1</accession>
<organism evidence="3 4">
    <name type="scientific">Acer negundo</name>
    <name type="common">Box elder</name>
    <dbReference type="NCBI Taxonomy" id="4023"/>
    <lineage>
        <taxon>Eukaryota</taxon>
        <taxon>Viridiplantae</taxon>
        <taxon>Streptophyta</taxon>
        <taxon>Embryophyta</taxon>
        <taxon>Tracheophyta</taxon>
        <taxon>Spermatophyta</taxon>
        <taxon>Magnoliopsida</taxon>
        <taxon>eudicotyledons</taxon>
        <taxon>Gunneridae</taxon>
        <taxon>Pentapetalae</taxon>
        <taxon>rosids</taxon>
        <taxon>malvids</taxon>
        <taxon>Sapindales</taxon>
        <taxon>Sapindaceae</taxon>
        <taxon>Hippocastanoideae</taxon>
        <taxon>Acereae</taxon>
        <taxon>Acer</taxon>
    </lineage>
</organism>
<dbReference type="InterPro" id="IPR025836">
    <property type="entry name" value="Zn_knuckle_CX2CX4HX4C"/>
</dbReference>
<evidence type="ECO:0000259" key="2">
    <source>
        <dbReference type="Pfam" id="PF14392"/>
    </source>
</evidence>
<evidence type="ECO:0000313" key="4">
    <source>
        <dbReference type="Proteomes" id="UP001064489"/>
    </source>
</evidence>
<name>A0AAD5NQP1_ACENE</name>
<keyword evidence="4" id="KW-1185">Reference proteome</keyword>
<reference evidence="3" key="1">
    <citation type="journal article" date="2022" name="Plant J.">
        <title>Strategies of tolerance reflected in two North American maple genomes.</title>
        <authorList>
            <person name="McEvoy S.L."/>
            <person name="Sezen U.U."/>
            <person name="Trouern-Trend A."/>
            <person name="McMahon S.M."/>
            <person name="Schaberg P.G."/>
            <person name="Yang J."/>
            <person name="Wegrzyn J.L."/>
            <person name="Swenson N.G."/>
        </authorList>
    </citation>
    <scope>NUCLEOTIDE SEQUENCE</scope>
    <source>
        <strain evidence="3">91603</strain>
    </source>
</reference>
<evidence type="ECO:0000256" key="1">
    <source>
        <dbReference type="SAM" id="MobiDB-lite"/>
    </source>
</evidence>
<protein>
    <recommendedName>
        <fullName evidence="2">Zinc knuckle CX2CX4HX4C domain-containing protein</fullName>
    </recommendedName>
</protein>
<proteinExistence type="predicted"/>
<dbReference type="Proteomes" id="UP001064489">
    <property type="component" value="Chromosome 8"/>
</dbReference>
<dbReference type="EMBL" id="JAJSOW010000103">
    <property type="protein sequence ID" value="KAI9174816.1"/>
    <property type="molecule type" value="Genomic_DNA"/>
</dbReference>
<feature type="region of interest" description="Disordered" evidence="1">
    <location>
        <begin position="68"/>
        <end position="92"/>
    </location>
</feature>
<dbReference type="AlphaFoldDB" id="A0AAD5NQP1"/>
<dbReference type="Pfam" id="PF14392">
    <property type="entry name" value="zf-CCHC_4"/>
    <property type="match status" value="1"/>
</dbReference>
<feature type="compositionally biased region" description="Polar residues" evidence="1">
    <location>
        <begin position="77"/>
        <end position="92"/>
    </location>
</feature>
<comment type="caution">
    <text evidence="3">The sequence shown here is derived from an EMBL/GenBank/DDBJ whole genome shotgun (WGS) entry which is preliminary data.</text>
</comment>
<gene>
    <name evidence="3" type="ORF">LWI28_023130</name>
</gene>
<reference evidence="3" key="2">
    <citation type="submission" date="2023-02" db="EMBL/GenBank/DDBJ databases">
        <authorList>
            <person name="Swenson N.G."/>
            <person name="Wegrzyn J.L."/>
            <person name="Mcevoy S.L."/>
        </authorList>
    </citation>
    <scope>NUCLEOTIDE SEQUENCE</scope>
    <source>
        <strain evidence="3">91603</strain>
        <tissue evidence="3">Leaf</tissue>
    </source>
</reference>
<sequence>MVLSLGDGVESVMLLRYERLPNHCFKCVMVDHSTYECPSTEQSPAINGVESLQFGIWMRASTPFSKYKNRERGVASSGRNRSGSTAAEGSWRTQQFQKFSAKEVATVIPTLNWEVRVY</sequence>